<dbReference type="PROSITE" id="PS51257">
    <property type="entry name" value="PROKAR_LIPOPROTEIN"/>
    <property type="match status" value="1"/>
</dbReference>
<evidence type="ECO:0000313" key="2">
    <source>
        <dbReference type="Proteomes" id="UP001521181"/>
    </source>
</evidence>
<dbReference type="InterPro" id="IPR021395">
    <property type="entry name" value="DUF3035"/>
</dbReference>
<protein>
    <submittedName>
        <fullName evidence="1">DUF3035 domain-containing protein</fullName>
    </submittedName>
</protein>
<sequence>MQATIGKLGIAFATVLVLSACGGGDDEPRLMHLRSATQGPDEFGILPTKPLQMPEDLAALPAPTPGGTNITDPTPEADAVAALGGNPARLKAGGIPASDSALVAQVARFGTSANIREQLAAEDLEYRRANDGRLLERLFSVNVYYNAYEPMSLDQEAELERWRKLGLRTPAAPPGGAAQAATGN</sequence>
<dbReference type="EMBL" id="JAJUOS010000004">
    <property type="protein sequence ID" value="MCE5973296.1"/>
    <property type="molecule type" value="Genomic_DNA"/>
</dbReference>
<comment type="caution">
    <text evidence="1">The sequence shown here is derived from an EMBL/GenBank/DDBJ whole genome shotgun (WGS) entry which is preliminary data.</text>
</comment>
<proteinExistence type="predicted"/>
<organism evidence="1 2">
    <name type="scientific">Rhodobacter flavimaris</name>
    <dbReference type="NCBI Taxonomy" id="2907145"/>
    <lineage>
        <taxon>Bacteria</taxon>
        <taxon>Pseudomonadati</taxon>
        <taxon>Pseudomonadota</taxon>
        <taxon>Alphaproteobacteria</taxon>
        <taxon>Rhodobacterales</taxon>
        <taxon>Rhodobacter group</taxon>
        <taxon>Rhodobacter</taxon>
    </lineage>
</organism>
<evidence type="ECO:0000313" key="1">
    <source>
        <dbReference type="EMBL" id="MCE5973296.1"/>
    </source>
</evidence>
<dbReference type="RefSeq" id="WP_233676296.1">
    <property type="nucleotide sequence ID" value="NZ_JAJUOS010000004.1"/>
</dbReference>
<gene>
    <name evidence="1" type="ORF">LZA78_07375</name>
</gene>
<dbReference type="Proteomes" id="UP001521181">
    <property type="component" value="Unassembled WGS sequence"/>
</dbReference>
<name>A0ABS8YX16_9RHOB</name>
<accession>A0ABS8YX16</accession>
<reference evidence="1 2" key="1">
    <citation type="submission" date="2021-12" db="EMBL/GenBank/DDBJ databases">
        <title>Sinirhodobacter sp. WL0062 is a bacterium isolated from seawater.</title>
        <authorList>
            <person name="Wang L."/>
            <person name="He W."/>
            <person name="Zhang D.-F."/>
        </authorList>
    </citation>
    <scope>NUCLEOTIDE SEQUENCE [LARGE SCALE GENOMIC DNA]</scope>
    <source>
        <strain evidence="1 2">WL0062</strain>
    </source>
</reference>
<keyword evidence="2" id="KW-1185">Reference proteome</keyword>
<dbReference type="Pfam" id="PF11233">
    <property type="entry name" value="DUF3035"/>
    <property type="match status" value="1"/>
</dbReference>